<dbReference type="Pfam" id="PF18862">
    <property type="entry name" value="ApeA_NTD1"/>
    <property type="match status" value="1"/>
</dbReference>
<dbReference type="RefSeq" id="WP_111064707.1">
    <property type="nucleotide sequence ID" value="NZ_JBHUCU010000034.1"/>
</dbReference>
<dbReference type="AlphaFoldDB" id="A0A2W1NJ39"/>
<organism evidence="3 4">
    <name type="scientific">Putridiphycobacter roseus</name>
    <dbReference type="NCBI Taxonomy" id="2219161"/>
    <lineage>
        <taxon>Bacteria</taxon>
        <taxon>Pseudomonadati</taxon>
        <taxon>Bacteroidota</taxon>
        <taxon>Flavobacteriia</taxon>
        <taxon>Flavobacteriales</taxon>
        <taxon>Crocinitomicaceae</taxon>
        <taxon>Putridiphycobacter</taxon>
    </lineage>
</organism>
<feature type="domain" description="ApeA N-terminal" evidence="2">
    <location>
        <begin position="6"/>
        <end position="263"/>
    </location>
</feature>
<reference evidence="3 4" key="1">
    <citation type="submission" date="2018-06" db="EMBL/GenBank/DDBJ databases">
        <title>The draft genome sequence of Crocinitomix sp. SM1701.</title>
        <authorList>
            <person name="Zhang X."/>
        </authorList>
    </citation>
    <scope>NUCLEOTIDE SEQUENCE [LARGE SCALE GENOMIC DNA]</scope>
    <source>
        <strain evidence="3 4">SM1701</strain>
    </source>
</reference>
<comment type="caution">
    <text evidence="3">The sequence shown here is derived from an EMBL/GenBank/DDBJ whole genome shotgun (WGS) entry which is preliminary data.</text>
</comment>
<proteinExistence type="predicted"/>
<keyword evidence="4" id="KW-1185">Reference proteome</keyword>
<feature type="domain" description="Apea-like HEPN" evidence="1">
    <location>
        <begin position="304"/>
        <end position="439"/>
    </location>
</feature>
<dbReference type="Pfam" id="PF18739">
    <property type="entry name" value="HEPN_Apea"/>
    <property type="match status" value="1"/>
</dbReference>
<dbReference type="Proteomes" id="UP000249248">
    <property type="component" value="Unassembled WGS sequence"/>
</dbReference>
<evidence type="ECO:0000313" key="4">
    <source>
        <dbReference type="Proteomes" id="UP000249248"/>
    </source>
</evidence>
<dbReference type="EMBL" id="QKSB01000022">
    <property type="protein sequence ID" value="PZE15642.1"/>
    <property type="molecule type" value="Genomic_DNA"/>
</dbReference>
<gene>
    <name evidence="3" type="ORF">DNU06_16990</name>
</gene>
<sequence>MNIEKEYKGIFWVGGEHDNWKNGILKYLNGVSYVEIFGSFDENPIALGARKRKKICHIYGRLDNSQTCVLNECKLHISNAFFLTTTINFEELYYASTDILVEKKVDFKRVKFKFDCLDNWIDYDAFETVWNGNTVAGVSRSSKKIEYETLYSDDKFSLEIHHSTTIPLISPNKQYLLEQHGALSSEIKSDVTLKELSEFIDRIQDFFVFISWSTVSLVNPLEFSDGDFNYYCYKNPRRIENSQRHKSQKKTKSLLFTVNEIPKGQISETFQKWFKLFDKYEYALKLLISCINSSVTNRENRFINLMYALDTIQQKDITSVLKNESNLSQKDSEILEKLRTTYKVERNLINSLKARLLKQNRPKLKDKIAKLLEPFRVAIETDLKENFDEFIEVIVNTRNFIAHESNKEPQIVNKDFEKYNRKLETILILIFLSKLNLSNNHVISNLHNMERYQFMMS</sequence>
<evidence type="ECO:0000259" key="2">
    <source>
        <dbReference type="Pfam" id="PF18862"/>
    </source>
</evidence>
<evidence type="ECO:0000313" key="3">
    <source>
        <dbReference type="EMBL" id="PZE15642.1"/>
    </source>
</evidence>
<protein>
    <submittedName>
        <fullName evidence="3">Uncharacterized protein</fullName>
    </submittedName>
</protein>
<dbReference type="InterPro" id="IPR041229">
    <property type="entry name" value="HEPN_Apea"/>
</dbReference>
<dbReference type="InterPro" id="IPR041223">
    <property type="entry name" value="ApeA_NTD"/>
</dbReference>
<evidence type="ECO:0000259" key="1">
    <source>
        <dbReference type="Pfam" id="PF18739"/>
    </source>
</evidence>
<accession>A0A2W1NJ39</accession>
<name>A0A2W1NJ39_9FLAO</name>